<dbReference type="RefSeq" id="WP_134057884.1">
    <property type="nucleotide sequence ID" value="NZ_AP022586.1"/>
</dbReference>
<sequence length="437" mass="43460">MHVAVRPPLAATALIGVGLLAAPAVAPMPAVQLPAVARTAQTAAVDLLASSSVFALYEQVFTAAVANAEKLGEDSALEDFVRQFVTNQVSTLTTLAEGLGATGGSIADALTTQVPTLAAAAVEHLAAGQVSDAVNSLLQIPLVVALPATDLLPALQTVLTRPLQSLVNVVNAFTADPLGAQLLLSGFIAPLISTPAAAAVAFQNVLDAAATLDPVAVATALGAAPAVIADGFLNGGYGPDLGALVSPGLTVKAGGLLSTSDLVFNPDGTFYVNTGGPIAALQQVFAKLATAITPPMTVRVAKSEVASVPDTAAATVIVATPTAPETSATTAQPEPQTDTAVADAPSVTPADPRDDEASGDLTDDTESGTKTDDSTSEADGTTTGDDVTNVEHEIATGNTNDDTDAEGPAAKPSKETEKGSDKGSDTTASTAKDDAPA</sequence>
<dbReference type="AlphaFoldDB" id="A0AAD1IRD5"/>
<evidence type="ECO:0000313" key="4">
    <source>
        <dbReference type="Proteomes" id="UP000466607"/>
    </source>
</evidence>
<evidence type="ECO:0000313" key="3">
    <source>
        <dbReference type="EMBL" id="BBY18142.1"/>
    </source>
</evidence>
<gene>
    <name evidence="3" type="ORF">MLIT_37340</name>
</gene>
<dbReference type="EMBL" id="AP022586">
    <property type="protein sequence ID" value="BBY18142.1"/>
    <property type="molecule type" value="Genomic_DNA"/>
</dbReference>
<proteinExistence type="predicted"/>
<name>A0AAD1IRD5_9MYCO</name>
<evidence type="ECO:0000256" key="1">
    <source>
        <dbReference type="SAM" id="MobiDB-lite"/>
    </source>
</evidence>
<feature type="compositionally biased region" description="Basic and acidic residues" evidence="1">
    <location>
        <begin position="412"/>
        <end position="424"/>
    </location>
</feature>
<feature type="compositionally biased region" description="Low complexity" evidence="1">
    <location>
        <begin position="319"/>
        <end position="335"/>
    </location>
</feature>
<reference evidence="3 4" key="1">
    <citation type="journal article" date="2019" name="Emerg. Microbes Infect.">
        <title>Comprehensive subspecies identification of 175 nontuberculous mycobacteria species based on 7547 genomic profiles.</title>
        <authorList>
            <person name="Matsumoto Y."/>
            <person name="Kinjo T."/>
            <person name="Motooka D."/>
            <person name="Nabeya D."/>
            <person name="Jung N."/>
            <person name="Uechi K."/>
            <person name="Horii T."/>
            <person name="Iida T."/>
            <person name="Fujita J."/>
            <person name="Nakamura S."/>
        </authorList>
    </citation>
    <scope>NUCLEOTIDE SEQUENCE [LARGE SCALE GENOMIC DNA]</scope>
    <source>
        <strain evidence="3 4">JCM 17423</strain>
    </source>
</reference>
<feature type="compositionally biased region" description="Acidic residues" evidence="1">
    <location>
        <begin position="357"/>
        <end position="366"/>
    </location>
</feature>
<protein>
    <recommendedName>
        <fullName evidence="5">PE-PGRS family protein</fullName>
    </recommendedName>
</protein>
<keyword evidence="2" id="KW-0732">Signal</keyword>
<accession>A0AAD1IRD5</accession>
<organism evidence="3 4">
    <name type="scientific">Mycolicibacterium litorale</name>
    <dbReference type="NCBI Taxonomy" id="758802"/>
    <lineage>
        <taxon>Bacteria</taxon>
        <taxon>Bacillati</taxon>
        <taxon>Actinomycetota</taxon>
        <taxon>Actinomycetes</taxon>
        <taxon>Mycobacteriales</taxon>
        <taxon>Mycobacteriaceae</taxon>
        <taxon>Mycolicibacterium</taxon>
    </lineage>
</organism>
<evidence type="ECO:0000256" key="2">
    <source>
        <dbReference type="SAM" id="SignalP"/>
    </source>
</evidence>
<keyword evidence="4" id="KW-1185">Reference proteome</keyword>
<evidence type="ECO:0008006" key="5">
    <source>
        <dbReference type="Google" id="ProtNLM"/>
    </source>
</evidence>
<dbReference type="Proteomes" id="UP000466607">
    <property type="component" value="Chromosome"/>
</dbReference>
<feature type="chain" id="PRO_5042144709" description="PE-PGRS family protein" evidence="2">
    <location>
        <begin position="27"/>
        <end position="437"/>
    </location>
</feature>
<feature type="region of interest" description="Disordered" evidence="1">
    <location>
        <begin position="319"/>
        <end position="437"/>
    </location>
</feature>
<feature type="signal peptide" evidence="2">
    <location>
        <begin position="1"/>
        <end position="26"/>
    </location>
</feature>